<comment type="subcellular location">
    <subcellularLocation>
        <location evidence="1">Cell membrane</location>
        <topology evidence="1">Multi-pass membrane protein</topology>
    </subcellularLocation>
</comment>
<feature type="transmembrane region" description="Helical" evidence="7">
    <location>
        <begin position="96"/>
        <end position="114"/>
    </location>
</feature>
<reference evidence="8 9" key="1">
    <citation type="submission" date="2018-08" db="EMBL/GenBank/DDBJ databases">
        <title>A genome reference for cultivated species of the human gut microbiota.</title>
        <authorList>
            <person name="Zou Y."/>
            <person name="Xue W."/>
            <person name="Luo G."/>
        </authorList>
    </citation>
    <scope>NUCLEOTIDE SEQUENCE [LARGE SCALE GENOMIC DNA]</scope>
    <source>
        <strain evidence="8 9">AF45-17</strain>
    </source>
</reference>
<dbReference type="InterPro" id="IPR036259">
    <property type="entry name" value="MFS_trans_sf"/>
</dbReference>
<sequence length="409" mass="44989">MSHTKNFSLLVLGQIISLFGNAILRFALPLCLLRETNSAIIYSIITSFAMLPLLIGYLIGGSFADRYPKAKIMTFLDLLTAIVCAAASFFANQAPMIPFILLVLGFLYAIQGLYQPAVQASLPLLLKKEKLMIGNAIIQCVDTVDEFLGPAIGSLLMLTLSLNQLLFSCACCFLFSSFIEKLLDFHDIPLSYEHNSAALIIKDLKNTFFYITKGSQQLLPLSSLLALLNLCVIPALTIGIPILIIQYLHMSNGSLGLTQSLMSVGGFVGCTLAGIFSKKMQLHHGLYPLFGISILCFAFSIATLPVFTSSLIYYGITILAFCMMTLASYFNIWFFSYIQIKAPASQIGKVISLLTVLVCLTQPVGRIIYGLLYEILSNHPWIVLFFAGILSVGINILAFFIFVSHRHQP</sequence>
<evidence type="ECO:0000256" key="5">
    <source>
        <dbReference type="ARBA" id="ARBA00022989"/>
    </source>
</evidence>
<keyword evidence="2" id="KW-0813">Transport</keyword>
<dbReference type="InterPro" id="IPR011701">
    <property type="entry name" value="MFS"/>
</dbReference>
<dbReference type="AlphaFoldDB" id="A0A3E2TC60"/>
<feature type="transmembrane region" description="Helical" evidence="7">
    <location>
        <begin position="40"/>
        <end position="60"/>
    </location>
</feature>
<keyword evidence="5 7" id="KW-1133">Transmembrane helix</keyword>
<evidence type="ECO:0000256" key="7">
    <source>
        <dbReference type="SAM" id="Phobius"/>
    </source>
</evidence>
<evidence type="ECO:0000313" key="9">
    <source>
        <dbReference type="Proteomes" id="UP000260773"/>
    </source>
</evidence>
<dbReference type="EMBL" id="QVEP01000078">
    <property type="protein sequence ID" value="RGB72377.1"/>
    <property type="molecule type" value="Genomic_DNA"/>
</dbReference>
<dbReference type="RefSeq" id="WP_117529219.1">
    <property type="nucleotide sequence ID" value="NZ_JAQDKA010000004.1"/>
</dbReference>
<evidence type="ECO:0000256" key="4">
    <source>
        <dbReference type="ARBA" id="ARBA00022692"/>
    </source>
</evidence>
<feature type="transmembrane region" description="Helical" evidence="7">
    <location>
        <begin position="7"/>
        <end position="28"/>
    </location>
</feature>
<protein>
    <submittedName>
        <fullName evidence="8">MFS transporter</fullName>
    </submittedName>
</protein>
<keyword evidence="6 7" id="KW-0472">Membrane</keyword>
<dbReference type="GO" id="GO:0022857">
    <property type="term" value="F:transmembrane transporter activity"/>
    <property type="evidence" value="ECO:0007669"/>
    <property type="project" value="InterPro"/>
</dbReference>
<keyword evidence="3" id="KW-1003">Cell membrane</keyword>
<dbReference type="Gene3D" id="1.20.1250.20">
    <property type="entry name" value="MFS general substrate transporter like domains"/>
    <property type="match status" value="1"/>
</dbReference>
<evidence type="ECO:0000256" key="6">
    <source>
        <dbReference type="ARBA" id="ARBA00023136"/>
    </source>
</evidence>
<feature type="transmembrane region" description="Helical" evidence="7">
    <location>
        <begin position="350"/>
        <end position="369"/>
    </location>
</feature>
<feature type="transmembrane region" description="Helical" evidence="7">
    <location>
        <begin position="381"/>
        <end position="403"/>
    </location>
</feature>
<dbReference type="GO" id="GO:0005886">
    <property type="term" value="C:plasma membrane"/>
    <property type="evidence" value="ECO:0007669"/>
    <property type="project" value="UniProtKB-SubCell"/>
</dbReference>
<comment type="caution">
    <text evidence="8">The sequence shown here is derived from an EMBL/GenBank/DDBJ whole genome shotgun (WGS) entry which is preliminary data.</text>
</comment>
<keyword evidence="4 7" id="KW-0812">Transmembrane</keyword>
<accession>A0A3E2TC60</accession>
<gene>
    <name evidence="8" type="ORF">DW070_16630</name>
</gene>
<feature type="transmembrane region" description="Helical" evidence="7">
    <location>
        <begin position="260"/>
        <end position="277"/>
    </location>
</feature>
<evidence type="ECO:0000256" key="1">
    <source>
        <dbReference type="ARBA" id="ARBA00004651"/>
    </source>
</evidence>
<feature type="transmembrane region" description="Helical" evidence="7">
    <location>
        <begin position="72"/>
        <end position="90"/>
    </location>
</feature>
<dbReference type="Proteomes" id="UP000260773">
    <property type="component" value="Unassembled WGS sequence"/>
</dbReference>
<evidence type="ECO:0000256" key="2">
    <source>
        <dbReference type="ARBA" id="ARBA00022448"/>
    </source>
</evidence>
<feature type="transmembrane region" description="Helical" evidence="7">
    <location>
        <begin position="224"/>
        <end position="248"/>
    </location>
</feature>
<evidence type="ECO:0000256" key="3">
    <source>
        <dbReference type="ARBA" id="ARBA00022475"/>
    </source>
</evidence>
<dbReference type="PANTHER" id="PTHR43266">
    <property type="entry name" value="MACROLIDE-EFFLUX PROTEIN"/>
    <property type="match status" value="1"/>
</dbReference>
<proteinExistence type="predicted"/>
<dbReference type="CDD" id="cd06173">
    <property type="entry name" value="MFS_MefA_like"/>
    <property type="match status" value="1"/>
</dbReference>
<organism evidence="8 9">
    <name type="scientific">Coprococcus catus</name>
    <dbReference type="NCBI Taxonomy" id="116085"/>
    <lineage>
        <taxon>Bacteria</taxon>
        <taxon>Bacillati</taxon>
        <taxon>Bacillota</taxon>
        <taxon>Clostridia</taxon>
        <taxon>Lachnospirales</taxon>
        <taxon>Lachnospiraceae</taxon>
        <taxon>Coprococcus</taxon>
    </lineage>
</organism>
<feature type="transmembrane region" description="Helical" evidence="7">
    <location>
        <begin position="289"/>
        <end position="307"/>
    </location>
</feature>
<name>A0A3E2TC60_9FIRM</name>
<feature type="transmembrane region" description="Helical" evidence="7">
    <location>
        <begin position="313"/>
        <end position="338"/>
    </location>
</feature>
<evidence type="ECO:0000313" key="8">
    <source>
        <dbReference type="EMBL" id="RGB72377.1"/>
    </source>
</evidence>
<dbReference type="SUPFAM" id="SSF103473">
    <property type="entry name" value="MFS general substrate transporter"/>
    <property type="match status" value="1"/>
</dbReference>
<dbReference type="PANTHER" id="PTHR43266:SF9">
    <property type="entry name" value="PERMEASE, MAJOR FACILITATOR SUPERFAMILY-RELATED"/>
    <property type="match status" value="1"/>
</dbReference>
<dbReference type="Pfam" id="PF07690">
    <property type="entry name" value="MFS_1"/>
    <property type="match status" value="1"/>
</dbReference>